<sequence>MPDPLLADSVTRLDGAQGRTVVTGSHGGVYAASLAYRSGCRAAVFHDAGVGLDSAGIGGLAWLDRAGMAAAAVNHRSAPIGDAAAMLAQGVISHVNAAARATGARPGMTCAEAAQLLEAAVPPSGEAPEIREGREDLQPLHGGRHLVLVDSASLVGPEDAGKVVVTGSHGAIFGGNPANALKADAYLALFNDAGGAATSRLPALQARGIAAVTVAAKSARIGDARSTYEDGVISACNGLAAAMGATIGRSARDFVNAALTQGT</sequence>
<reference evidence="2" key="1">
    <citation type="journal article" date="2019" name="Int. J. Syst. Evol. Microbiol.">
        <title>The Global Catalogue of Microorganisms (GCM) 10K type strain sequencing project: providing services to taxonomists for standard genome sequencing and annotation.</title>
        <authorList>
            <consortium name="The Broad Institute Genomics Platform"/>
            <consortium name="The Broad Institute Genome Sequencing Center for Infectious Disease"/>
            <person name="Wu L."/>
            <person name="Ma J."/>
        </authorList>
    </citation>
    <scope>NUCLEOTIDE SEQUENCE [LARGE SCALE GENOMIC DNA]</scope>
    <source>
        <strain evidence="2">CGMCC 4.7283</strain>
    </source>
</reference>
<dbReference type="RefSeq" id="WP_380720545.1">
    <property type="nucleotide sequence ID" value="NZ_JBHSGI010000031.1"/>
</dbReference>
<dbReference type="EMBL" id="JBHSGI010000031">
    <property type="protein sequence ID" value="MFC4670920.1"/>
    <property type="molecule type" value="Genomic_DNA"/>
</dbReference>
<gene>
    <name evidence="1" type="ORF">ACFO5X_20395</name>
</gene>
<dbReference type="Proteomes" id="UP001595973">
    <property type="component" value="Unassembled WGS sequence"/>
</dbReference>
<evidence type="ECO:0000313" key="2">
    <source>
        <dbReference type="Proteomes" id="UP001595973"/>
    </source>
</evidence>
<organism evidence="1 2">
    <name type="scientific">Seohaeicola nanhaiensis</name>
    <dbReference type="NCBI Taxonomy" id="1387282"/>
    <lineage>
        <taxon>Bacteria</taxon>
        <taxon>Pseudomonadati</taxon>
        <taxon>Pseudomonadota</taxon>
        <taxon>Alphaproteobacteria</taxon>
        <taxon>Rhodobacterales</taxon>
        <taxon>Roseobacteraceae</taxon>
        <taxon>Seohaeicola</taxon>
    </lineage>
</organism>
<name>A0ABV9KL97_9RHOB</name>
<accession>A0ABV9KL97</accession>
<protein>
    <submittedName>
        <fullName evidence="1">Uncharacterized protein</fullName>
    </submittedName>
</protein>
<proteinExistence type="predicted"/>
<keyword evidence="2" id="KW-1185">Reference proteome</keyword>
<evidence type="ECO:0000313" key="1">
    <source>
        <dbReference type="EMBL" id="MFC4670920.1"/>
    </source>
</evidence>
<comment type="caution">
    <text evidence="1">The sequence shown here is derived from an EMBL/GenBank/DDBJ whole genome shotgun (WGS) entry which is preliminary data.</text>
</comment>